<protein>
    <recommendedName>
        <fullName evidence="5">Transport permease protein</fullName>
    </recommendedName>
</protein>
<comment type="subcellular location">
    <subcellularLocation>
        <location evidence="5">Cell membrane</location>
        <topology evidence="5">Multi-pass membrane protein</topology>
    </subcellularLocation>
    <subcellularLocation>
        <location evidence="1">Membrane</location>
        <topology evidence="1">Multi-pass membrane protein</topology>
    </subcellularLocation>
</comment>
<dbReference type="Proteomes" id="UP000046155">
    <property type="component" value="Unassembled WGS sequence"/>
</dbReference>
<dbReference type="OrthoDB" id="111284at2"/>
<keyword evidence="2 5" id="KW-0812">Transmembrane</keyword>
<comment type="similarity">
    <text evidence="5">Belongs to the ABC-2 integral membrane protein family.</text>
</comment>
<dbReference type="InterPro" id="IPR051784">
    <property type="entry name" value="Nod_factor_ABC_transporter"/>
</dbReference>
<feature type="transmembrane region" description="Helical" evidence="5">
    <location>
        <begin position="177"/>
        <end position="203"/>
    </location>
</feature>
<comment type="caution">
    <text evidence="5">Lacks conserved residue(s) required for the propagation of feature annotation.</text>
</comment>
<dbReference type="PRINTS" id="PR00164">
    <property type="entry name" value="ABC2TRNSPORT"/>
</dbReference>
<feature type="transmembrane region" description="Helical" evidence="5">
    <location>
        <begin position="223"/>
        <end position="242"/>
    </location>
</feature>
<dbReference type="EMBL" id="CDRZ01000041">
    <property type="protein sequence ID" value="CEO87938.1"/>
    <property type="molecule type" value="Genomic_DNA"/>
</dbReference>
<dbReference type="GO" id="GO:0140359">
    <property type="term" value="F:ABC-type transporter activity"/>
    <property type="evidence" value="ECO:0007669"/>
    <property type="project" value="InterPro"/>
</dbReference>
<gene>
    <name evidence="7" type="ORF">SSCH_1350019</name>
</gene>
<dbReference type="PANTHER" id="PTHR43229:SF2">
    <property type="entry name" value="NODULATION PROTEIN J"/>
    <property type="match status" value="1"/>
</dbReference>
<evidence type="ECO:0000256" key="1">
    <source>
        <dbReference type="ARBA" id="ARBA00004141"/>
    </source>
</evidence>
<feature type="transmembrane region" description="Helical" evidence="5">
    <location>
        <begin position="107"/>
        <end position="133"/>
    </location>
</feature>
<dbReference type="InterPro" id="IPR000412">
    <property type="entry name" value="ABC_2_transport"/>
</dbReference>
<evidence type="ECO:0000256" key="3">
    <source>
        <dbReference type="ARBA" id="ARBA00022989"/>
    </source>
</evidence>
<keyword evidence="8" id="KW-1185">Reference proteome</keyword>
<dbReference type="GO" id="GO:0043190">
    <property type="term" value="C:ATP-binding cassette (ABC) transporter complex"/>
    <property type="evidence" value="ECO:0007669"/>
    <property type="project" value="InterPro"/>
</dbReference>
<keyword evidence="4 5" id="KW-0472">Membrane</keyword>
<organism evidence="7 8">
    <name type="scientific">Syntrophaceticus schinkii</name>
    <dbReference type="NCBI Taxonomy" id="499207"/>
    <lineage>
        <taxon>Bacteria</taxon>
        <taxon>Bacillati</taxon>
        <taxon>Bacillota</taxon>
        <taxon>Clostridia</taxon>
        <taxon>Thermoanaerobacterales</taxon>
        <taxon>Thermoanaerobacterales Family III. Incertae Sedis</taxon>
        <taxon>Syntrophaceticus</taxon>
    </lineage>
</organism>
<dbReference type="InterPro" id="IPR013525">
    <property type="entry name" value="ABC2_TM"/>
</dbReference>
<evidence type="ECO:0000256" key="5">
    <source>
        <dbReference type="RuleBase" id="RU361157"/>
    </source>
</evidence>
<dbReference type="Pfam" id="PF01061">
    <property type="entry name" value="ABC2_membrane"/>
    <property type="match status" value="1"/>
</dbReference>
<evidence type="ECO:0000256" key="2">
    <source>
        <dbReference type="ARBA" id="ARBA00022692"/>
    </source>
</evidence>
<evidence type="ECO:0000259" key="6">
    <source>
        <dbReference type="PROSITE" id="PS51012"/>
    </source>
</evidence>
<proteinExistence type="inferred from homology"/>
<dbReference type="RefSeq" id="WP_044664207.1">
    <property type="nucleotide sequence ID" value="NZ_CDRZ01000041.1"/>
</dbReference>
<feature type="domain" description="ABC transmembrane type-2" evidence="6">
    <location>
        <begin position="26"/>
        <end position="245"/>
    </location>
</feature>
<sequence length="248" mass="27223">MSSRSVRAVGVTCEYVLYDYLIHLPYFSVRTLLSPALYLFGFGLGVGTLMRTGSSAYFEFIFPGVLMISVMQATYTHFSTEIMVARRGDKYLELLMMVAPISSLEAVAGYLFASIFISLFAAGCFIAVALLLVPGLNVALWWLLGFSTGLGVFFAALGIIIGVIFTDTKKFTTANTLILLPLSFLCGVFFPLDVFPQAIRYVLELIPLTQAVEGLRSGTPLLHLLYVWVLALVMAVITAKVFKHKIVS</sequence>
<reference evidence="8" key="1">
    <citation type="submission" date="2015-01" db="EMBL/GenBank/DDBJ databases">
        <authorList>
            <person name="Manzoor Shahid"/>
            <person name="Zubair Saima"/>
        </authorList>
    </citation>
    <scope>NUCLEOTIDE SEQUENCE [LARGE SCALE GENOMIC DNA]</scope>
    <source>
        <strain evidence="8">Sp3</strain>
    </source>
</reference>
<dbReference type="AlphaFoldDB" id="A0A0B7MI71"/>
<dbReference type="PIRSF" id="PIRSF006648">
    <property type="entry name" value="DrrB"/>
    <property type="match status" value="1"/>
</dbReference>
<name>A0A0B7MI71_9FIRM</name>
<keyword evidence="5" id="KW-1003">Cell membrane</keyword>
<dbReference type="PANTHER" id="PTHR43229">
    <property type="entry name" value="NODULATION PROTEIN J"/>
    <property type="match status" value="1"/>
</dbReference>
<keyword evidence="3 5" id="KW-1133">Transmembrane helix</keyword>
<feature type="transmembrane region" description="Helical" evidence="5">
    <location>
        <begin position="139"/>
        <end position="165"/>
    </location>
</feature>
<evidence type="ECO:0000313" key="7">
    <source>
        <dbReference type="EMBL" id="CEO87938.1"/>
    </source>
</evidence>
<feature type="transmembrane region" description="Helical" evidence="5">
    <location>
        <begin position="56"/>
        <end position="78"/>
    </location>
</feature>
<dbReference type="InterPro" id="IPR047817">
    <property type="entry name" value="ABC2_TM_bact-type"/>
</dbReference>
<dbReference type="PROSITE" id="PS51012">
    <property type="entry name" value="ABC_TM2"/>
    <property type="match status" value="1"/>
</dbReference>
<accession>A0A0B7MI71</accession>
<keyword evidence="5" id="KW-0813">Transport</keyword>
<evidence type="ECO:0000313" key="8">
    <source>
        <dbReference type="Proteomes" id="UP000046155"/>
    </source>
</evidence>
<evidence type="ECO:0000256" key="4">
    <source>
        <dbReference type="ARBA" id="ARBA00023136"/>
    </source>
</evidence>